<feature type="compositionally biased region" description="Low complexity" evidence="1">
    <location>
        <begin position="257"/>
        <end position="279"/>
    </location>
</feature>
<evidence type="ECO:0000313" key="3">
    <source>
        <dbReference type="EMBL" id="CDS09483.1"/>
    </source>
</evidence>
<organism evidence="3">
    <name type="scientific">Lichtheimia ramosa</name>
    <dbReference type="NCBI Taxonomy" id="688394"/>
    <lineage>
        <taxon>Eukaryota</taxon>
        <taxon>Fungi</taxon>
        <taxon>Fungi incertae sedis</taxon>
        <taxon>Mucoromycota</taxon>
        <taxon>Mucoromycotina</taxon>
        <taxon>Mucoromycetes</taxon>
        <taxon>Mucorales</taxon>
        <taxon>Lichtheimiaceae</taxon>
        <taxon>Lichtheimia</taxon>
    </lineage>
</organism>
<dbReference type="AlphaFoldDB" id="A0A077WQX4"/>
<evidence type="ECO:0000256" key="1">
    <source>
        <dbReference type="SAM" id="MobiDB-lite"/>
    </source>
</evidence>
<dbReference type="OrthoDB" id="2289767at2759"/>
<keyword evidence="2" id="KW-1133">Transmembrane helix</keyword>
<feature type="compositionally biased region" description="Low complexity" evidence="1">
    <location>
        <begin position="63"/>
        <end position="77"/>
    </location>
</feature>
<keyword evidence="2" id="KW-0472">Membrane</keyword>
<feature type="compositionally biased region" description="Low complexity" evidence="1">
    <location>
        <begin position="1"/>
        <end position="24"/>
    </location>
</feature>
<feature type="compositionally biased region" description="Basic and acidic residues" evidence="1">
    <location>
        <begin position="280"/>
        <end position="291"/>
    </location>
</feature>
<dbReference type="EMBL" id="LK023332">
    <property type="protein sequence ID" value="CDS09483.1"/>
    <property type="molecule type" value="Genomic_DNA"/>
</dbReference>
<accession>A0A077WQX4</accession>
<feature type="compositionally biased region" description="Polar residues" evidence="1">
    <location>
        <begin position="190"/>
        <end position="217"/>
    </location>
</feature>
<feature type="region of interest" description="Disordered" evidence="1">
    <location>
        <begin position="163"/>
        <end position="291"/>
    </location>
</feature>
<protein>
    <recommendedName>
        <fullName evidence="4">Mid2 domain-containing protein</fullName>
    </recommendedName>
</protein>
<feature type="transmembrane region" description="Helical" evidence="2">
    <location>
        <begin position="133"/>
        <end position="155"/>
    </location>
</feature>
<evidence type="ECO:0008006" key="4">
    <source>
        <dbReference type="Google" id="ProtNLM"/>
    </source>
</evidence>
<keyword evidence="2" id="KW-0812">Transmembrane</keyword>
<sequence>MDPASSPASQGPPAETGNNNNPPESNAPPTPTSSIEPTSTGGGEPASAQPTSSEVASTVSEQTPAPTSSTPAAESSTDVISATSGNTASNNGPTTRSQNPSSSPSSTGSNGGHSTIGPSNQGGNGSHTNKGAIAGGVVGGVVGVALIALALFLIWRRRRRLGQAPKSADDFMSQPYDDDDWRQGTRGAGWNQQQQGRLGPTVQQQIQPLYSASNNDVPINKPNVPIYKPDDHSRTSNSTRRPYPPSPTTPEDQVGLTSANPNSSSSTTAAAAAAGSAATEPDKPDERNDAA</sequence>
<gene>
    <name evidence="3" type="ORF">LRAMOSA10843</name>
</gene>
<reference evidence="3" key="1">
    <citation type="journal article" date="2014" name="Genome Announc.">
        <title>De novo whole-genome sequence and genome annotation of Lichtheimia ramosa.</title>
        <authorList>
            <person name="Linde J."/>
            <person name="Schwartze V."/>
            <person name="Binder U."/>
            <person name="Lass-Florl C."/>
            <person name="Voigt K."/>
            <person name="Horn F."/>
        </authorList>
    </citation>
    <scope>NUCLEOTIDE SEQUENCE</scope>
    <source>
        <strain evidence="3">JMRC FSU:6197</strain>
    </source>
</reference>
<proteinExistence type="predicted"/>
<feature type="region of interest" description="Disordered" evidence="1">
    <location>
        <begin position="1"/>
        <end position="128"/>
    </location>
</feature>
<feature type="compositionally biased region" description="Low complexity" evidence="1">
    <location>
        <begin position="93"/>
        <end position="115"/>
    </location>
</feature>
<feature type="compositionally biased region" description="Polar residues" evidence="1">
    <location>
        <begin position="48"/>
        <end position="62"/>
    </location>
</feature>
<name>A0A077WQX4_9FUNG</name>
<evidence type="ECO:0000256" key="2">
    <source>
        <dbReference type="SAM" id="Phobius"/>
    </source>
</evidence>
<feature type="compositionally biased region" description="Polar residues" evidence="1">
    <location>
        <begin position="78"/>
        <end position="92"/>
    </location>
</feature>